<sequence length="70" mass="7615">MPREGECVPTRGGLPFWNRLLARGPVEREGLKHYLICLIGIQPLTSVCCPSGIPRRVSKGAINLVSGESK</sequence>
<evidence type="ECO:0000313" key="1">
    <source>
        <dbReference type="EMBL" id="TKJ43745.1"/>
    </source>
</evidence>
<organism evidence="1 2">
    <name type="scientific">candidate division TA06 bacterium B3_TA06</name>
    <dbReference type="NCBI Taxonomy" id="2012487"/>
    <lineage>
        <taxon>Bacteria</taxon>
        <taxon>Bacteria division TA06</taxon>
    </lineage>
</organism>
<comment type="caution">
    <text evidence="1">The sequence shown here is derived from an EMBL/GenBank/DDBJ whole genome shotgun (WGS) entry which is preliminary data.</text>
</comment>
<proteinExistence type="predicted"/>
<evidence type="ECO:0000313" key="2">
    <source>
        <dbReference type="Proteomes" id="UP000317778"/>
    </source>
</evidence>
<reference evidence="1 2" key="1">
    <citation type="submission" date="2017-06" db="EMBL/GenBank/DDBJ databases">
        <title>Novel microbial phyla capable of carbon fixation and sulfur reduction in deep-sea sediments.</title>
        <authorList>
            <person name="Huang J."/>
            <person name="Baker B."/>
            <person name="Wang Y."/>
        </authorList>
    </citation>
    <scope>NUCLEOTIDE SEQUENCE [LARGE SCALE GENOMIC DNA]</scope>
    <source>
        <strain evidence="1">B3_TA06</strain>
    </source>
</reference>
<dbReference type="AlphaFoldDB" id="A0A532V973"/>
<gene>
    <name evidence="1" type="ORF">CEE36_03400</name>
</gene>
<accession>A0A532V973</accession>
<protein>
    <submittedName>
        <fullName evidence="1">Uncharacterized protein</fullName>
    </submittedName>
</protein>
<name>A0A532V973_UNCT6</name>
<dbReference type="Proteomes" id="UP000317778">
    <property type="component" value="Unassembled WGS sequence"/>
</dbReference>
<dbReference type="EMBL" id="NJBO01000003">
    <property type="protein sequence ID" value="TKJ43745.1"/>
    <property type="molecule type" value="Genomic_DNA"/>
</dbReference>